<sequence>MFSLSFYLGGYTTFFSDNKYTFQTATICDFKNVFINKKCLLKQSLKKKALIMQRTVIKGIVRFDRRNKSYRLLVYR</sequence>
<name>A0A015VXB1_BACFG</name>
<dbReference type="EMBL" id="JGDB01000144">
    <property type="protein sequence ID" value="EXY90603.1"/>
    <property type="molecule type" value="Genomic_DNA"/>
</dbReference>
<evidence type="ECO:0000313" key="2">
    <source>
        <dbReference type="Proteomes" id="UP000020773"/>
    </source>
</evidence>
<proteinExistence type="predicted"/>
<protein>
    <submittedName>
        <fullName evidence="1">Uncharacterized protein</fullName>
    </submittedName>
</protein>
<reference evidence="1 2" key="1">
    <citation type="submission" date="2014-02" db="EMBL/GenBank/DDBJ databases">
        <authorList>
            <person name="Sears C."/>
            <person name="Carroll K."/>
            <person name="Sack B.R."/>
            <person name="Qadri F."/>
            <person name="Myers L.L."/>
            <person name="Chung G.-T."/>
            <person name="Escheverria P."/>
            <person name="Fraser C.M."/>
            <person name="Sadzewicz L."/>
            <person name="Shefchek K.A."/>
            <person name="Tallon L."/>
            <person name="Das S.P."/>
            <person name="Daugherty S."/>
            <person name="Mongodin E.F."/>
        </authorList>
    </citation>
    <scope>NUCLEOTIDE SEQUENCE [LARGE SCALE GENOMIC DNA]</scope>
    <source>
        <strain evidence="2">3998T(B)3</strain>
    </source>
</reference>
<comment type="caution">
    <text evidence="1">The sequence shown here is derived from an EMBL/GenBank/DDBJ whole genome shotgun (WGS) entry which is preliminary data.</text>
</comment>
<dbReference type="Proteomes" id="UP000020773">
    <property type="component" value="Unassembled WGS sequence"/>
</dbReference>
<evidence type="ECO:0000313" key="1">
    <source>
        <dbReference type="EMBL" id="EXY90603.1"/>
    </source>
</evidence>
<accession>A0A015VXB1</accession>
<gene>
    <name evidence="1" type="ORF">M125_2698</name>
</gene>
<organism evidence="1 2">
    <name type="scientific">Bacteroides fragilis str. 3998T(B)3</name>
    <dbReference type="NCBI Taxonomy" id="1339316"/>
    <lineage>
        <taxon>Bacteria</taxon>
        <taxon>Pseudomonadati</taxon>
        <taxon>Bacteroidota</taxon>
        <taxon>Bacteroidia</taxon>
        <taxon>Bacteroidales</taxon>
        <taxon>Bacteroidaceae</taxon>
        <taxon>Bacteroides</taxon>
    </lineage>
</organism>
<dbReference type="AlphaFoldDB" id="A0A015VXB1"/>